<evidence type="ECO:0000259" key="5">
    <source>
        <dbReference type="PROSITE" id="PS51891"/>
    </source>
</evidence>
<dbReference type="Gene3D" id="3.90.1590.10">
    <property type="entry name" value="glutathione-dependent formaldehyde- activating enzyme (gfa)"/>
    <property type="match status" value="1"/>
</dbReference>
<dbReference type="OrthoDB" id="9807246at2"/>
<keyword evidence="7" id="KW-1185">Reference proteome</keyword>
<dbReference type="PANTHER" id="PTHR33337:SF40">
    <property type="entry name" value="CENP-V_GFA DOMAIN-CONTAINING PROTEIN-RELATED"/>
    <property type="match status" value="1"/>
</dbReference>
<evidence type="ECO:0000256" key="1">
    <source>
        <dbReference type="ARBA" id="ARBA00005495"/>
    </source>
</evidence>
<dbReference type="SUPFAM" id="SSF51316">
    <property type="entry name" value="Mss4-like"/>
    <property type="match status" value="1"/>
</dbReference>
<evidence type="ECO:0000313" key="7">
    <source>
        <dbReference type="Proteomes" id="UP000244523"/>
    </source>
</evidence>
<dbReference type="Proteomes" id="UP000244523">
    <property type="component" value="Unassembled WGS sequence"/>
</dbReference>
<comment type="similarity">
    <text evidence="1">Belongs to the Gfa family.</text>
</comment>
<organism evidence="6 7">
    <name type="scientific">Yoonia sediminilitoris</name>
    <dbReference type="NCBI Taxonomy" id="1286148"/>
    <lineage>
        <taxon>Bacteria</taxon>
        <taxon>Pseudomonadati</taxon>
        <taxon>Pseudomonadota</taxon>
        <taxon>Alphaproteobacteria</taxon>
        <taxon>Rhodobacterales</taxon>
        <taxon>Paracoccaceae</taxon>
        <taxon>Yoonia</taxon>
    </lineage>
</organism>
<protein>
    <recommendedName>
        <fullName evidence="5">CENP-V/GFA domain-containing protein</fullName>
    </recommendedName>
</protein>
<name>A0A2T6KPM1_9RHOB</name>
<evidence type="ECO:0000256" key="3">
    <source>
        <dbReference type="ARBA" id="ARBA00022833"/>
    </source>
</evidence>
<dbReference type="AlphaFoldDB" id="A0A2T6KPM1"/>
<proteinExistence type="inferred from homology"/>
<evidence type="ECO:0000313" key="6">
    <source>
        <dbReference type="EMBL" id="PUB18475.1"/>
    </source>
</evidence>
<sequence>MATGRCECGEVAFEVTGLRETVTFCHCSQCRRTSGHLWASTHAAFDQLTFTQDEGLRWYVSSDWAKRGFCGTCGSSLFYRMNDEDGIGIAAGCFDTPNDLKPGKHIFCAHKGTYYEIADDAPHIAQY</sequence>
<dbReference type="RefSeq" id="WP_108384186.1">
    <property type="nucleotide sequence ID" value="NZ_QBUD01000001.1"/>
</dbReference>
<keyword evidence="4" id="KW-0456">Lyase</keyword>
<dbReference type="PANTHER" id="PTHR33337">
    <property type="entry name" value="GFA DOMAIN-CONTAINING PROTEIN"/>
    <property type="match status" value="1"/>
</dbReference>
<keyword evidence="2" id="KW-0479">Metal-binding</keyword>
<feature type="domain" description="CENP-V/GFA" evidence="5">
    <location>
        <begin position="2"/>
        <end position="116"/>
    </location>
</feature>
<evidence type="ECO:0000256" key="4">
    <source>
        <dbReference type="ARBA" id="ARBA00023239"/>
    </source>
</evidence>
<comment type="caution">
    <text evidence="6">The sequence shown here is derived from an EMBL/GenBank/DDBJ whole genome shotgun (WGS) entry which is preliminary data.</text>
</comment>
<dbReference type="EMBL" id="QBUD01000001">
    <property type="protein sequence ID" value="PUB18475.1"/>
    <property type="molecule type" value="Genomic_DNA"/>
</dbReference>
<keyword evidence="3" id="KW-0862">Zinc</keyword>
<dbReference type="InterPro" id="IPR011057">
    <property type="entry name" value="Mss4-like_sf"/>
</dbReference>
<accession>A0A2T6KPM1</accession>
<dbReference type="Pfam" id="PF04828">
    <property type="entry name" value="GFA"/>
    <property type="match status" value="1"/>
</dbReference>
<reference evidence="6 7" key="1">
    <citation type="submission" date="2018-04" db="EMBL/GenBank/DDBJ databases">
        <title>Genomic Encyclopedia of Archaeal and Bacterial Type Strains, Phase II (KMG-II): from individual species to whole genera.</title>
        <authorList>
            <person name="Goeker M."/>
        </authorList>
    </citation>
    <scope>NUCLEOTIDE SEQUENCE [LARGE SCALE GENOMIC DNA]</scope>
    <source>
        <strain evidence="6 7">DSM 29955</strain>
    </source>
</reference>
<dbReference type="GO" id="GO:0046872">
    <property type="term" value="F:metal ion binding"/>
    <property type="evidence" value="ECO:0007669"/>
    <property type="project" value="UniProtKB-KW"/>
</dbReference>
<dbReference type="GO" id="GO:0016846">
    <property type="term" value="F:carbon-sulfur lyase activity"/>
    <property type="evidence" value="ECO:0007669"/>
    <property type="project" value="InterPro"/>
</dbReference>
<dbReference type="InterPro" id="IPR006913">
    <property type="entry name" value="CENP-V/GFA"/>
</dbReference>
<gene>
    <name evidence="6" type="ORF">C8N45_10159</name>
</gene>
<dbReference type="PROSITE" id="PS51891">
    <property type="entry name" value="CENP_V_GFA"/>
    <property type="match status" value="1"/>
</dbReference>
<evidence type="ECO:0000256" key="2">
    <source>
        <dbReference type="ARBA" id="ARBA00022723"/>
    </source>
</evidence>